<evidence type="ECO:0000313" key="5">
    <source>
        <dbReference type="Proteomes" id="UP001302745"/>
    </source>
</evidence>
<dbReference type="GO" id="GO:0016787">
    <property type="term" value="F:hydrolase activity"/>
    <property type="evidence" value="ECO:0007669"/>
    <property type="project" value="UniProtKB-KW"/>
</dbReference>
<feature type="domain" description="Kinesin motor" evidence="3">
    <location>
        <begin position="37"/>
        <end position="369"/>
    </location>
</feature>
<dbReference type="Gene3D" id="3.40.850.10">
    <property type="entry name" value="Kinesin motor domain"/>
    <property type="match status" value="1"/>
</dbReference>
<dbReference type="GO" id="GO:0003777">
    <property type="term" value="F:microtubule motor activity"/>
    <property type="evidence" value="ECO:0007669"/>
    <property type="project" value="InterPro"/>
</dbReference>
<dbReference type="InterPro" id="IPR027417">
    <property type="entry name" value="P-loop_NTPase"/>
</dbReference>
<dbReference type="GO" id="GO:0005875">
    <property type="term" value="C:microtubule associated complex"/>
    <property type="evidence" value="ECO:0007669"/>
    <property type="project" value="TreeGrafter"/>
</dbReference>
<keyword evidence="1" id="KW-0547">Nucleotide-binding</keyword>
<dbReference type="GO" id="GO:0005524">
    <property type="term" value="F:ATP binding"/>
    <property type="evidence" value="ECO:0007669"/>
    <property type="project" value="UniProtKB-UniRule"/>
</dbReference>
<dbReference type="Proteomes" id="UP001302745">
    <property type="component" value="Unassembled WGS sequence"/>
</dbReference>
<comment type="caution">
    <text evidence="4">The sequence shown here is derived from an EMBL/GenBank/DDBJ whole genome shotgun (WGS) entry which is preliminary data.</text>
</comment>
<evidence type="ECO:0000313" key="4">
    <source>
        <dbReference type="EMBL" id="KAK4150246.1"/>
    </source>
</evidence>
<reference evidence="4" key="1">
    <citation type="journal article" date="2023" name="Mol. Phylogenet. Evol.">
        <title>Genome-scale phylogeny and comparative genomics of the fungal order Sordariales.</title>
        <authorList>
            <person name="Hensen N."/>
            <person name="Bonometti L."/>
            <person name="Westerberg I."/>
            <person name="Brannstrom I.O."/>
            <person name="Guillou S."/>
            <person name="Cros-Aarteil S."/>
            <person name="Calhoun S."/>
            <person name="Haridas S."/>
            <person name="Kuo A."/>
            <person name="Mondo S."/>
            <person name="Pangilinan J."/>
            <person name="Riley R."/>
            <person name="LaButti K."/>
            <person name="Andreopoulos B."/>
            <person name="Lipzen A."/>
            <person name="Chen C."/>
            <person name="Yan M."/>
            <person name="Daum C."/>
            <person name="Ng V."/>
            <person name="Clum A."/>
            <person name="Steindorff A."/>
            <person name="Ohm R.A."/>
            <person name="Martin F."/>
            <person name="Silar P."/>
            <person name="Natvig D.O."/>
            <person name="Lalanne C."/>
            <person name="Gautier V."/>
            <person name="Ament-Velasquez S.L."/>
            <person name="Kruys A."/>
            <person name="Hutchinson M.I."/>
            <person name="Powell A.J."/>
            <person name="Barry K."/>
            <person name="Miller A.N."/>
            <person name="Grigoriev I.V."/>
            <person name="Debuchy R."/>
            <person name="Gladieux P."/>
            <person name="Hiltunen Thoren M."/>
            <person name="Johannesson H."/>
        </authorList>
    </citation>
    <scope>NUCLEOTIDE SEQUENCE</scope>
    <source>
        <strain evidence="4">CBS 538.74</strain>
    </source>
</reference>
<keyword evidence="1" id="KW-0067">ATP-binding</keyword>
<organism evidence="4 5">
    <name type="scientific">Chaetomidium leptoderma</name>
    <dbReference type="NCBI Taxonomy" id="669021"/>
    <lineage>
        <taxon>Eukaryota</taxon>
        <taxon>Fungi</taxon>
        <taxon>Dikarya</taxon>
        <taxon>Ascomycota</taxon>
        <taxon>Pezizomycotina</taxon>
        <taxon>Sordariomycetes</taxon>
        <taxon>Sordariomycetidae</taxon>
        <taxon>Sordariales</taxon>
        <taxon>Chaetomiaceae</taxon>
        <taxon>Chaetomidium</taxon>
    </lineage>
</organism>
<dbReference type="GO" id="GO:0007018">
    <property type="term" value="P:microtubule-based movement"/>
    <property type="evidence" value="ECO:0007669"/>
    <property type="project" value="InterPro"/>
</dbReference>
<feature type="binding site" evidence="1">
    <location>
        <begin position="128"/>
        <end position="135"/>
    </location>
    <ligand>
        <name>ATP</name>
        <dbReference type="ChEBI" id="CHEBI:30616"/>
    </ligand>
</feature>
<proteinExistence type="inferred from homology"/>
<dbReference type="InterPro" id="IPR027640">
    <property type="entry name" value="Kinesin-like_fam"/>
</dbReference>
<dbReference type="PROSITE" id="PS50067">
    <property type="entry name" value="KINESIN_MOTOR_2"/>
    <property type="match status" value="1"/>
</dbReference>
<dbReference type="PANTHER" id="PTHR47969:SF9">
    <property type="entry name" value="KINESIN-LIKE PROTEIN"/>
    <property type="match status" value="1"/>
</dbReference>
<feature type="region of interest" description="Disordered" evidence="2">
    <location>
        <begin position="460"/>
        <end position="506"/>
    </location>
</feature>
<keyword evidence="5" id="KW-1185">Reference proteome</keyword>
<dbReference type="SUPFAM" id="SSF52540">
    <property type="entry name" value="P-loop containing nucleoside triphosphate hydrolases"/>
    <property type="match status" value="1"/>
</dbReference>
<evidence type="ECO:0000256" key="2">
    <source>
        <dbReference type="SAM" id="MobiDB-lite"/>
    </source>
</evidence>
<dbReference type="PRINTS" id="PR00380">
    <property type="entry name" value="KINESINHEAVY"/>
</dbReference>
<dbReference type="EMBL" id="MU857086">
    <property type="protein sequence ID" value="KAK4150246.1"/>
    <property type="molecule type" value="Genomic_DNA"/>
</dbReference>
<dbReference type="GO" id="GO:0051231">
    <property type="term" value="P:spindle elongation"/>
    <property type="evidence" value="ECO:0007669"/>
    <property type="project" value="TreeGrafter"/>
</dbReference>
<dbReference type="InterPro" id="IPR036961">
    <property type="entry name" value="Kinesin_motor_dom_sf"/>
</dbReference>
<reference evidence="4" key="2">
    <citation type="submission" date="2023-05" db="EMBL/GenBank/DDBJ databases">
        <authorList>
            <consortium name="Lawrence Berkeley National Laboratory"/>
            <person name="Steindorff A."/>
            <person name="Hensen N."/>
            <person name="Bonometti L."/>
            <person name="Westerberg I."/>
            <person name="Brannstrom I.O."/>
            <person name="Guillou S."/>
            <person name="Cros-Aarteil S."/>
            <person name="Calhoun S."/>
            <person name="Haridas S."/>
            <person name="Kuo A."/>
            <person name="Mondo S."/>
            <person name="Pangilinan J."/>
            <person name="Riley R."/>
            <person name="Labutti K."/>
            <person name="Andreopoulos B."/>
            <person name="Lipzen A."/>
            <person name="Chen C."/>
            <person name="Yanf M."/>
            <person name="Daum C."/>
            <person name="Ng V."/>
            <person name="Clum A."/>
            <person name="Ohm R."/>
            <person name="Martin F."/>
            <person name="Silar P."/>
            <person name="Natvig D."/>
            <person name="Lalanne C."/>
            <person name="Gautier V."/>
            <person name="Ament-Velasquez S.L."/>
            <person name="Kruys A."/>
            <person name="Hutchinson M.I."/>
            <person name="Powell A.J."/>
            <person name="Barry K."/>
            <person name="Miller A.N."/>
            <person name="Grigoriev I.V."/>
            <person name="Debuchy R."/>
            <person name="Gladieux P."/>
            <person name="Thoren M.H."/>
            <person name="Johannesson H."/>
        </authorList>
    </citation>
    <scope>NUCLEOTIDE SEQUENCE</scope>
    <source>
        <strain evidence="4">CBS 538.74</strain>
    </source>
</reference>
<feature type="compositionally biased region" description="Low complexity" evidence="2">
    <location>
        <begin position="460"/>
        <end position="477"/>
    </location>
</feature>
<protein>
    <submittedName>
        <fullName evidence="4">P-loop containing nucleoside triphosphate hydrolase protein</fullName>
    </submittedName>
</protein>
<dbReference type="Pfam" id="PF00225">
    <property type="entry name" value="Kinesin"/>
    <property type="match status" value="1"/>
</dbReference>
<dbReference type="InterPro" id="IPR001752">
    <property type="entry name" value="Kinesin_motor_dom"/>
</dbReference>
<comment type="similarity">
    <text evidence="1">Belongs to the TRAFAC class myosin-kinesin ATPase superfamily. Kinesin family.</text>
</comment>
<sequence>MEQFLLDNAERYKNLVAKFRPVASGPKASDSTTATPEIVVCSRLRPMLEDELAQGFPVGVYLRGNTNTVDLHELKQPVRGLPRITSSDYTVDRAFGPDATTAEIYDSLIHPLVPWAWGGGVATMFAFGQTYSGKTYTVSFLERQVAETLMDGSLSGERNIYISIIELAGQTAYDLLNARRQISILEDSFGVTQMAGALEHQVTNKESLLDYIEAAASLRRTAPTMKNDSSSRSHAICRIRFENHALPSSKDGLLYMVDLAGSEAARDKAIHDVSRMKEAREINTSLSVLKDCIRGRALADADSFAGKSGKKPAYIPFRQSTLTKTLKHVFDPASGRSCKTVVVACVNPCLADIGASKNTLRYAEMLRVVMPKTKPAEYHPGVPATWNNEQLRSWIQTNSGDPAINPTPLAPTETGPQLLRLPMPEFLSRCLQTPDVSAEQAQAFQAKLWKLHVDSQRAANRASASASSSKASNNSGSGKPGSGGRLEMLDSSADPEPGSAEVPFQQRIRPGMVVGWKPSAAGGYESFSVGGKAYAMVMCPREVVGERVRDVRGEQVNGKDTTGSSVGGEGKGETGEAYLCAMVAPALLPGSYGISPWRQVVVRVEEMEAEVLMEWDEATRYYYMTV</sequence>
<name>A0AAN6ZVD9_9PEZI</name>
<dbReference type="PANTHER" id="PTHR47969">
    <property type="entry name" value="CHROMOSOME-ASSOCIATED KINESIN KIF4A-RELATED"/>
    <property type="match status" value="1"/>
</dbReference>
<gene>
    <name evidence="4" type="ORF">C8A00DRAFT_18195</name>
</gene>
<keyword evidence="1" id="KW-0505">Motor protein</keyword>
<accession>A0AAN6ZVD9</accession>
<dbReference type="GO" id="GO:0007052">
    <property type="term" value="P:mitotic spindle organization"/>
    <property type="evidence" value="ECO:0007669"/>
    <property type="project" value="TreeGrafter"/>
</dbReference>
<dbReference type="SMART" id="SM00129">
    <property type="entry name" value="KISc"/>
    <property type="match status" value="1"/>
</dbReference>
<evidence type="ECO:0000256" key="1">
    <source>
        <dbReference type="PROSITE-ProRule" id="PRU00283"/>
    </source>
</evidence>
<evidence type="ECO:0000259" key="3">
    <source>
        <dbReference type="PROSITE" id="PS50067"/>
    </source>
</evidence>
<dbReference type="GO" id="GO:0008017">
    <property type="term" value="F:microtubule binding"/>
    <property type="evidence" value="ECO:0007669"/>
    <property type="project" value="InterPro"/>
</dbReference>
<keyword evidence="4" id="KW-0378">Hydrolase</keyword>
<dbReference type="AlphaFoldDB" id="A0AAN6ZVD9"/>